<dbReference type="InterPro" id="IPR052715">
    <property type="entry name" value="RAYT_transposase"/>
</dbReference>
<dbReference type="Gene3D" id="3.30.70.1290">
    <property type="entry name" value="Transposase IS200-like"/>
    <property type="match status" value="1"/>
</dbReference>
<sequence>MVTTVTHQRQRLFLDWTSASLACSIFSDARNWADARLLCWVLMPDHWHGLVELGSLESLADLLGRVKGKSARAINLAAGRTGPVWMPGFHDRALRHEQSVVKAARYLVANPLRAALVDRLGDYPYWDSIWLSAEDADVRSERRG</sequence>
<evidence type="ECO:0000259" key="1">
    <source>
        <dbReference type="SMART" id="SM01321"/>
    </source>
</evidence>
<dbReference type="SUPFAM" id="SSF143422">
    <property type="entry name" value="Transposase IS200-like"/>
    <property type="match status" value="1"/>
</dbReference>
<dbReference type="Proteomes" id="UP001429354">
    <property type="component" value="Unassembled WGS sequence"/>
</dbReference>
<feature type="domain" description="Transposase IS200-like" evidence="1">
    <location>
        <begin position="2"/>
        <end position="110"/>
    </location>
</feature>
<dbReference type="InterPro" id="IPR002686">
    <property type="entry name" value="Transposase_17"/>
</dbReference>
<dbReference type="InterPro" id="IPR036515">
    <property type="entry name" value="Transposase_17_sf"/>
</dbReference>
<gene>
    <name evidence="2" type="ORF">DT603_04010</name>
</gene>
<organism evidence="2 3">
    <name type="scientific">Pseudoxanthomonas gei</name>
    <dbReference type="NCBI Taxonomy" id="1383030"/>
    <lineage>
        <taxon>Bacteria</taxon>
        <taxon>Pseudomonadati</taxon>
        <taxon>Pseudomonadota</taxon>
        <taxon>Gammaproteobacteria</taxon>
        <taxon>Lysobacterales</taxon>
        <taxon>Lysobacteraceae</taxon>
        <taxon>Pseudoxanthomonas</taxon>
    </lineage>
</organism>
<protein>
    <submittedName>
        <fullName evidence="2">Transposase</fullName>
    </submittedName>
</protein>
<dbReference type="SMART" id="SM01321">
    <property type="entry name" value="Y1_Tnp"/>
    <property type="match status" value="1"/>
</dbReference>
<dbReference type="PANTHER" id="PTHR36966">
    <property type="entry name" value="REP-ASSOCIATED TYROSINE TRANSPOSASE"/>
    <property type="match status" value="1"/>
</dbReference>
<dbReference type="Pfam" id="PF01797">
    <property type="entry name" value="Y1_Tnp"/>
    <property type="match status" value="1"/>
</dbReference>
<evidence type="ECO:0000313" key="3">
    <source>
        <dbReference type="Proteomes" id="UP001429354"/>
    </source>
</evidence>
<dbReference type="EMBL" id="QOVG01000002">
    <property type="protein sequence ID" value="NDK38003.1"/>
    <property type="molecule type" value="Genomic_DNA"/>
</dbReference>
<proteinExistence type="predicted"/>
<comment type="caution">
    <text evidence="2">The sequence shown here is derived from an EMBL/GenBank/DDBJ whole genome shotgun (WGS) entry which is preliminary data.</text>
</comment>
<evidence type="ECO:0000313" key="2">
    <source>
        <dbReference type="EMBL" id="NDK38003.1"/>
    </source>
</evidence>
<dbReference type="PANTHER" id="PTHR36966:SF1">
    <property type="entry name" value="REP-ASSOCIATED TYROSINE TRANSPOSASE"/>
    <property type="match status" value="1"/>
</dbReference>
<keyword evidence="3" id="KW-1185">Reference proteome</keyword>
<dbReference type="NCBIfam" id="NF047646">
    <property type="entry name" value="REP_Tyr_transpos"/>
    <property type="match status" value="1"/>
</dbReference>
<name>A0ABX0AFP2_9GAMM</name>
<reference evidence="2 3" key="1">
    <citation type="submission" date="2018-07" db="EMBL/GenBank/DDBJ databases">
        <title>Whole genome Sequencing of Pseudoxanthomonas gei KCTC 32298 (T).</title>
        <authorList>
            <person name="Kumar S."/>
            <person name="Bansal K."/>
            <person name="Kaur A."/>
            <person name="Patil P."/>
            <person name="Sharma S."/>
            <person name="Patil P.B."/>
        </authorList>
    </citation>
    <scope>NUCLEOTIDE SEQUENCE [LARGE SCALE GENOMIC DNA]</scope>
    <source>
        <strain evidence="2 3">KCTC 32298</strain>
    </source>
</reference>
<accession>A0ABX0AFP2</accession>